<feature type="domain" description="HTH araC/xylS-type" evidence="4">
    <location>
        <begin position="1"/>
        <end position="78"/>
    </location>
</feature>
<accession>A0ABX5NG93</accession>
<evidence type="ECO:0000256" key="2">
    <source>
        <dbReference type="ARBA" id="ARBA00023125"/>
    </source>
</evidence>
<keyword evidence="2" id="KW-0238">DNA-binding</keyword>
<proteinExistence type="predicted"/>
<dbReference type="EMBL" id="QJQB01000206">
    <property type="protein sequence ID" value="PYA69614.1"/>
    <property type="molecule type" value="Genomic_DNA"/>
</dbReference>
<dbReference type="InterPro" id="IPR009057">
    <property type="entry name" value="Homeodomain-like_sf"/>
</dbReference>
<dbReference type="Proteomes" id="UP000247823">
    <property type="component" value="Unassembled WGS sequence"/>
</dbReference>
<protein>
    <submittedName>
        <fullName evidence="5">AraC family transcriptional regulator</fullName>
    </submittedName>
</protein>
<dbReference type="PANTHER" id="PTHR46796">
    <property type="entry name" value="HTH-TYPE TRANSCRIPTIONAL ACTIVATOR RHAS-RELATED"/>
    <property type="match status" value="1"/>
</dbReference>
<dbReference type="Pfam" id="PF12833">
    <property type="entry name" value="HTH_18"/>
    <property type="match status" value="1"/>
</dbReference>
<reference evidence="5 6" key="2">
    <citation type="submission" date="2018-06" db="EMBL/GenBank/DDBJ databases">
        <title>Serratia marcescens genome sequencing and assembly.</title>
        <authorList>
            <person name="Martins R.C.R."/>
            <person name="Perdigao-Neto L.V."/>
            <person name="Costa S.F."/>
            <person name="Levin A.S.S."/>
        </authorList>
    </citation>
    <scope>NUCLEOTIDE SEQUENCE [LARGE SCALE GENOMIC DNA]</scope>
    <source>
        <strain evidence="5 6">1283</strain>
    </source>
</reference>
<evidence type="ECO:0000313" key="5">
    <source>
        <dbReference type="EMBL" id="PYA69614.1"/>
    </source>
</evidence>
<feature type="non-terminal residue" evidence="5">
    <location>
        <position position="1"/>
    </location>
</feature>
<dbReference type="InterPro" id="IPR050204">
    <property type="entry name" value="AraC_XylS_family_regulators"/>
</dbReference>
<evidence type="ECO:0000256" key="1">
    <source>
        <dbReference type="ARBA" id="ARBA00023015"/>
    </source>
</evidence>
<keyword evidence="6" id="KW-1185">Reference proteome</keyword>
<dbReference type="SMART" id="SM00342">
    <property type="entry name" value="HTH_ARAC"/>
    <property type="match status" value="1"/>
</dbReference>
<evidence type="ECO:0000259" key="4">
    <source>
        <dbReference type="PROSITE" id="PS01124"/>
    </source>
</evidence>
<gene>
    <name evidence="5" type="ORF">DMW51_09155</name>
</gene>
<dbReference type="InterPro" id="IPR018060">
    <property type="entry name" value="HTH_AraC"/>
</dbReference>
<dbReference type="RefSeq" id="WP_146223384.1">
    <property type="nucleotide sequence ID" value="NZ_QJQB01000206.1"/>
</dbReference>
<dbReference type="Gene3D" id="1.10.10.60">
    <property type="entry name" value="Homeodomain-like"/>
    <property type="match status" value="1"/>
</dbReference>
<comment type="caution">
    <text evidence="5">The sequence shown here is derived from an EMBL/GenBank/DDBJ whole genome shotgun (WGS) entry which is preliminary data.</text>
</comment>
<keyword evidence="1" id="KW-0805">Transcription regulation</keyword>
<name>A0ABX5NG93_SERMA</name>
<reference evidence="6" key="1">
    <citation type="submission" date="2018-06" db="EMBL/GenBank/DDBJ databases">
        <title>Serratia marcescens genome sequencing and assembly.</title>
        <authorList>
            <person name="Martins R.C."/>
            <person name="Perdigao-Neto L.V."/>
            <person name="Costa S.F."/>
            <person name="Levin A.S.S."/>
        </authorList>
    </citation>
    <scope>NUCLEOTIDE SEQUENCE [LARGE SCALE GENOMIC DNA]</scope>
    <source>
        <strain evidence="6">1283</strain>
    </source>
</reference>
<sequence length="82" mass="9157">DAACLSERQFGRLFRAETGQTPAKVIEQLRVEAARGRIEESTEPLEAIARSVGFSDPERMRRAFIRVFGLSPQAIRRLGRAG</sequence>
<evidence type="ECO:0000256" key="3">
    <source>
        <dbReference type="ARBA" id="ARBA00023163"/>
    </source>
</evidence>
<dbReference type="SUPFAM" id="SSF46689">
    <property type="entry name" value="Homeodomain-like"/>
    <property type="match status" value="1"/>
</dbReference>
<dbReference type="PROSITE" id="PS01124">
    <property type="entry name" value="HTH_ARAC_FAMILY_2"/>
    <property type="match status" value="1"/>
</dbReference>
<organism evidence="5 6">
    <name type="scientific">Serratia marcescens</name>
    <dbReference type="NCBI Taxonomy" id="615"/>
    <lineage>
        <taxon>Bacteria</taxon>
        <taxon>Pseudomonadati</taxon>
        <taxon>Pseudomonadota</taxon>
        <taxon>Gammaproteobacteria</taxon>
        <taxon>Enterobacterales</taxon>
        <taxon>Yersiniaceae</taxon>
        <taxon>Serratia</taxon>
    </lineage>
</organism>
<keyword evidence="3" id="KW-0804">Transcription</keyword>
<evidence type="ECO:0000313" key="6">
    <source>
        <dbReference type="Proteomes" id="UP000247823"/>
    </source>
</evidence>